<gene>
    <name evidence="1" type="ORF">DSCA_55360</name>
</gene>
<organism evidence="1 2">
    <name type="scientific">Desulfosarcina alkanivorans</name>
    <dbReference type="NCBI Taxonomy" id="571177"/>
    <lineage>
        <taxon>Bacteria</taxon>
        <taxon>Pseudomonadati</taxon>
        <taxon>Thermodesulfobacteriota</taxon>
        <taxon>Desulfobacteria</taxon>
        <taxon>Desulfobacterales</taxon>
        <taxon>Desulfosarcinaceae</taxon>
        <taxon>Desulfosarcina</taxon>
    </lineage>
</organism>
<evidence type="ECO:0000313" key="2">
    <source>
        <dbReference type="Proteomes" id="UP000427906"/>
    </source>
</evidence>
<dbReference type="KEGG" id="dalk:DSCA_55360"/>
<proteinExistence type="predicted"/>
<accession>A0A5K7YQS9</accession>
<name>A0A5K7YQS9_9BACT</name>
<keyword evidence="2" id="KW-1185">Reference proteome</keyword>
<evidence type="ECO:0008006" key="3">
    <source>
        <dbReference type="Google" id="ProtNLM"/>
    </source>
</evidence>
<dbReference type="SUPFAM" id="SSF69118">
    <property type="entry name" value="AhpD-like"/>
    <property type="match status" value="1"/>
</dbReference>
<protein>
    <recommendedName>
        <fullName evidence="3">Carboxymuconolactone decarboxylase-like domain-containing protein</fullName>
    </recommendedName>
</protein>
<dbReference type="InterPro" id="IPR029032">
    <property type="entry name" value="AhpD-like"/>
</dbReference>
<dbReference type="EMBL" id="AP021874">
    <property type="protein sequence ID" value="BBO71606.1"/>
    <property type="molecule type" value="Genomic_DNA"/>
</dbReference>
<evidence type="ECO:0000313" key="1">
    <source>
        <dbReference type="EMBL" id="BBO71606.1"/>
    </source>
</evidence>
<dbReference type="RefSeq" id="WP_155319416.1">
    <property type="nucleotide sequence ID" value="NZ_AP021874.1"/>
</dbReference>
<sequence>MSYFLKVTEPEHGSGQLQKSYEMLQTMFQLIPKVFVAQSIRPDLLAPIVQYVNRLMVETHALPRRTKELIAAYVSKLNACAY</sequence>
<dbReference type="Gene3D" id="1.20.1290.10">
    <property type="entry name" value="AhpD-like"/>
    <property type="match status" value="1"/>
</dbReference>
<dbReference type="OrthoDB" id="122912at2"/>
<dbReference type="Proteomes" id="UP000427906">
    <property type="component" value="Chromosome"/>
</dbReference>
<dbReference type="AlphaFoldDB" id="A0A5K7YQS9"/>
<reference evidence="1 2" key="1">
    <citation type="submission" date="2019-11" db="EMBL/GenBank/DDBJ databases">
        <title>Comparative genomics of hydrocarbon-degrading Desulfosarcina strains.</title>
        <authorList>
            <person name="Watanabe M."/>
            <person name="Kojima H."/>
            <person name="Fukui M."/>
        </authorList>
    </citation>
    <scope>NUCLEOTIDE SEQUENCE [LARGE SCALE GENOMIC DNA]</scope>
    <source>
        <strain evidence="1 2">PL12</strain>
    </source>
</reference>